<evidence type="ECO:0000256" key="1">
    <source>
        <dbReference type="SAM" id="Phobius"/>
    </source>
</evidence>
<dbReference type="EMBL" id="BRXY01000009">
    <property type="protein sequence ID" value="GMH52192.1"/>
    <property type="molecule type" value="Genomic_DNA"/>
</dbReference>
<dbReference type="AlphaFoldDB" id="A0A9W6ZJ04"/>
<feature type="transmembrane region" description="Helical" evidence="1">
    <location>
        <begin position="118"/>
        <end position="139"/>
    </location>
</feature>
<proteinExistence type="predicted"/>
<organism evidence="3 4">
    <name type="scientific">Triparma strigata</name>
    <dbReference type="NCBI Taxonomy" id="1606541"/>
    <lineage>
        <taxon>Eukaryota</taxon>
        <taxon>Sar</taxon>
        <taxon>Stramenopiles</taxon>
        <taxon>Ochrophyta</taxon>
        <taxon>Bolidophyceae</taxon>
        <taxon>Parmales</taxon>
        <taxon>Triparmaceae</taxon>
        <taxon>Triparma</taxon>
    </lineage>
</organism>
<sequence>MNSRDVWFTGCLLALSFLLLPHPSNAPRGALIKSYAMYLFFHILSNFPVPITGQFRSALTGAGGSTYLVVAALLRMGGGRSFSDSQRSEVKNAVKFAAGCSTLLLVLCVVVPEESVILVVFSFYLFYCLVACVVVYRELRYDRKGAYEIRVCLGIAAVFGMIDFLLPVIPFLGADVGGVDLDFWSRLLDCVLYLPFMVYAVRGYDQQSAS</sequence>
<evidence type="ECO:0000313" key="4">
    <source>
        <dbReference type="Proteomes" id="UP001165085"/>
    </source>
</evidence>
<dbReference type="Proteomes" id="UP001165085">
    <property type="component" value="Unassembled WGS sequence"/>
</dbReference>
<name>A0A9W6ZJ04_9STRA</name>
<dbReference type="OrthoDB" id="10340786at2759"/>
<feature type="transmembrane region" description="Helical" evidence="1">
    <location>
        <begin position="56"/>
        <end position="74"/>
    </location>
</feature>
<keyword evidence="1" id="KW-1133">Transmembrane helix</keyword>
<evidence type="ECO:0000313" key="3">
    <source>
        <dbReference type="EMBL" id="GMH52192.1"/>
    </source>
</evidence>
<keyword evidence="4" id="KW-1185">Reference proteome</keyword>
<feature type="signal peptide" evidence="2">
    <location>
        <begin position="1"/>
        <end position="26"/>
    </location>
</feature>
<feature type="transmembrane region" description="Helical" evidence="1">
    <location>
        <begin position="151"/>
        <end position="171"/>
    </location>
</feature>
<evidence type="ECO:0000256" key="2">
    <source>
        <dbReference type="SAM" id="SignalP"/>
    </source>
</evidence>
<keyword evidence="1" id="KW-0812">Transmembrane</keyword>
<accession>A0A9W6ZJ04</accession>
<feature type="chain" id="PRO_5040723106" evidence="2">
    <location>
        <begin position="27"/>
        <end position="210"/>
    </location>
</feature>
<reference evidence="4" key="1">
    <citation type="journal article" date="2023" name="Commun. Biol.">
        <title>Genome analysis of Parmales, the sister group of diatoms, reveals the evolutionary specialization of diatoms from phago-mixotrophs to photoautotrophs.</title>
        <authorList>
            <person name="Ban H."/>
            <person name="Sato S."/>
            <person name="Yoshikawa S."/>
            <person name="Yamada K."/>
            <person name="Nakamura Y."/>
            <person name="Ichinomiya M."/>
            <person name="Sato N."/>
            <person name="Blanc-Mathieu R."/>
            <person name="Endo H."/>
            <person name="Kuwata A."/>
            <person name="Ogata H."/>
        </authorList>
    </citation>
    <scope>NUCLEOTIDE SEQUENCE [LARGE SCALE GENOMIC DNA]</scope>
    <source>
        <strain evidence="4">NIES 3701</strain>
    </source>
</reference>
<feature type="transmembrane region" description="Helical" evidence="1">
    <location>
        <begin position="94"/>
        <end position="112"/>
    </location>
</feature>
<keyword evidence="2" id="KW-0732">Signal</keyword>
<gene>
    <name evidence="3" type="ORF">TrST_g7413</name>
</gene>
<protein>
    <submittedName>
        <fullName evidence="3">Uncharacterized protein</fullName>
    </submittedName>
</protein>
<feature type="transmembrane region" description="Helical" evidence="1">
    <location>
        <begin position="183"/>
        <end position="201"/>
    </location>
</feature>
<comment type="caution">
    <text evidence="3">The sequence shown here is derived from an EMBL/GenBank/DDBJ whole genome shotgun (WGS) entry which is preliminary data.</text>
</comment>
<keyword evidence="1" id="KW-0472">Membrane</keyword>